<evidence type="ECO:0000256" key="1">
    <source>
        <dbReference type="SAM" id="Phobius"/>
    </source>
</evidence>
<name>A0A7T8JWJ2_CALRO</name>
<dbReference type="AlphaFoldDB" id="A0A7T8JWJ2"/>
<dbReference type="InterPro" id="IPR045219">
    <property type="entry name" value="PKAT"/>
</dbReference>
<dbReference type="PANTHER" id="PTHR11861">
    <property type="entry name" value="MELANOCYTE PROTEIN PMEL 17-RELATED"/>
    <property type="match status" value="1"/>
</dbReference>
<feature type="non-terminal residue" evidence="2">
    <location>
        <position position="278"/>
    </location>
</feature>
<protein>
    <recommendedName>
        <fullName evidence="4">PKD domain-containing protein</fullName>
    </recommendedName>
</protein>
<reference evidence="3" key="1">
    <citation type="submission" date="2021-01" db="EMBL/GenBank/DDBJ databases">
        <title>Caligus Genome Assembly.</title>
        <authorList>
            <person name="Gallardo-Escarate C."/>
        </authorList>
    </citation>
    <scope>NUCLEOTIDE SEQUENCE [LARGE SCALE GENOMIC DNA]</scope>
</reference>
<proteinExistence type="predicted"/>
<keyword evidence="1" id="KW-1133">Transmembrane helix</keyword>
<evidence type="ECO:0008006" key="4">
    <source>
        <dbReference type="Google" id="ProtNLM"/>
    </source>
</evidence>
<keyword evidence="1" id="KW-0812">Transmembrane</keyword>
<dbReference type="OrthoDB" id="6381995at2759"/>
<feature type="transmembrane region" description="Helical" evidence="1">
    <location>
        <begin position="188"/>
        <end position="213"/>
    </location>
</feature>
<organism evidence="2 3">
    <name type="scientific">Caligus rogercresseyi</name>
    <name type="common">Sea louse</name>
    <dbReference type="NCBI Taxonomy" id="217165"/>
    <lineage>
        <taxon>Eukaryota</taxon>
        <taxon>Metazoa</taxon>
        <taxon>Ecdysozoa</taxon>
        <taxon>Arthropoda</taxon>
        <taxon>Crustacea</taxon>
        <taxon>Multicrustacea</taxon>
        <taxon>Hexanauplia</taxon>
        <taxon>Copepoda</taxon>
        <taxon>Siphonostomatoida</taxon>
        <taxon>Caligidae</taxon>
        <taxon>Caligus</taxon>
    </lineage>
</organism>
<keyword evidence="3" id="KW-1185">Reference proteome</keyword>
<evidence type="ECO:0000313" key="2">
    <source>
        <dbReference type="EMBL" id="QQP36520.1"/>
    </source>
</evidence>
<dbReference type="GO" id="GO:0005886">
    <property type="term" value="C:plasma membrane"/>
    <property type="evidence" value="ECO:0007669"/>
    <property type="project" value="TreeGrafter"/>
</dbReference>
<gene>
    <name evidence="2" type="ORF">FKW44_021649</name>
</gene>
<keyword evidence="1" id="KW-0472">Membrane</keyword>
<feature type="non-terminal residue" evidence="2">
    <location>
        <position position="1"/>
    </location>
</feature>
<sequence length="278" mass="31221">PHLFPEPPQHILVLHDPHSALKNASLIEYFWSVNETNYGVTSEPFQVFTPTALGISHFKVIAVATFTDNHTKYGNFSADIIVRDPILFVNATGDLWIKHNQVLDLNVDCDGSGPWSYCWSVQDPSYNVTGNETCLKSTVLRESCAFEVYWYFRQAGSHKVLVIVNNGVSQIIKLYEVTVYKIKPQTPVSFIVVPIVSVIGIMFALIIALHLVVKFKRRLAIETADFDFSLQDDHNLEYRTFWERLRDSMLNAFGNASDDVSHISSSNSSSHGGSAKPP</sequence>
<dbReference type="PANTHER" id="PTHR11861:SF8">
    <property type="entry name" value="PKD DOMAIN-CONTAINING PROTEIN"/>
    <property type="match status" value="1"/>
</dbReference>
<dbReference type="EMBL" id="CP045905">
    <property type="protein sequence ID" value="QQP36520.1"/>
    <property type="molecule type" value="Genomic_DNA"/>
</dbReference>
<accession>A0A7T8JWJ2</accession>
<evidence type="ECO:0000313" key="3">
    <source>
        <dbReference type="Proteomes" id="UP000595437"/>
    </source>
</evidence>
<dbReference type="Proteomes" id="UP000595437">
    <property type="component" value="Chromosome 16"/>
</dbReference>